<dbReference type="Gene3D" id="3.30.1200.10">
    <property type="entry name" value="YggU-like"/>
    <property type="match status" value="1"/>
</dbReference>
<sequence>MKEETLQIKVKPNSKTSELEQLADGTWKACIKSPPVDGKANQELISLISKTLKCPKRAICIKVGTAGRMKIVKIQVS</sequence>
<dbReference type="NCBIfam" id="TIGR00251">
    <property type="entry name" value="DUF167 family protein"/>
    <property type="match status" value="1"/>
</dbReference>
<dbReference type="SMART" id="SM01152">
    <property type="entry name" value="DUF167"/>
    <property type="match status" value="1"/>
</dbReference>
<dbReference type="PANTHER" id="PTHR13420:SF7">
    <property type="entry name" value="UPF0235 PROTEIN C15ORF40"/>
    <property type="match status" value="1"/>
</dbReference>
<protein>
    <recommendedName>
        <fullName evidence="2">UPF0235 protein SH580_16200</fullName>
    </recommendedName>
</protein>
<accession>A0ABZ0RIF6</accession>
<evidence type="ECO:0000256" key="2">
    <source>
        <dbReference type="HAMAP-Rule" id="MF_00634"/>
    </source>
</evidence>
<evidence type="ECO:0000313" key="4">
    <source>
        <dbReference type="Proteomes" id="UP001324993"/>
    </source>
</evidence>
<reference evidence="3 4" key="1">
    <citation type="submission" date="2023-11" db="EMBL/GenBank/DDBJ databases">
        <title>Coraliomargarita sp. nov., isolated from marine algae.</title>
        <authorList>
            <person name="Lee J.K."/>
            <person name="Baek J.H."/>
            <person name="Kim J.M."/>
            <person name="Choi D.G."/>
            <person name="Jeon C.O."/>
        </authorList>
    </citation>
    <scope>NUCLEOTIDE SEQUENCE [LARGE SCALE GENOMIC DNA]</scope>
    <source>
        <strain evidence="3 4">J2-16</strain>
    </source>
</reference>
<dbReference type="PANTHER" id="PTHR13420">
    <property type="entry name" value="UPF0235 PROTEIN C15ORF40"/>
    <property type="match status" value="1"/>
</dbReference>
<dbReference type="SUPFAM" id="SSF69786">
    <property type="entry name" value="YggU-like"/>
    <property type="match status" value="1"/>
</dbReference>
<dbReference type="HAMAP" id="MF_00634">
    <property type="entry name" value="UPF0235"/>
    <property type="match status" value="1"/>
</dbReference>
<keyword evidence="4" id="KW-1185">Reference proteome</keyword>
<comment type="similarity">
    <text evidence="1 2">Belongs to the UPF0235 family.</text>
</comment>
<dbReference type="RefSeq" id="WP_319831873.1">
    <property type="nucleotide sequence ID" value="NZ_CP138858.1"/>
</dbReference>
<dbReference type="Proteomes" id="UP001324993">
    <property type="component" value="Chromosome"/>
</dbReference>
<name>A0ABZ0RIF6_9BACT</name>
<gene>
    <name evidence="3" type="ORF">SH580_16200</name>
</gene>
<proteinExistence type="inferred from homology"/>
<evidence type="ECO:0000313" key="3">
    <source>
        <dbReference type="EMBL" id="WPJ94971.1"/>
    </source>
</evidence>
<dbReference type="InterPro" id="IPR036591">
    <property type="entry name" value="YggU-like_sf"/>
</dbReference>
<dbReference type="InterPro" id="IPR003746">
    <property type="entry name" value="DUF167"/>
</dbReference>
<dbReference type="EMBL" id="CP138858">
    <property type="protein sequence ID" value="WPJ94971.1"/>
    <property type="molecule type" value="Genomic_DNA"/>
</dbReference>
<organism evidence="3 4">
    <name type="scientific">Coraliomargarita algicola</name>
    <dbReference type="NCBI Taxonomy" id="3092156"/>
    <lineage>
        <taxon>Bacteria</taxon>
        <taxon>Pseudomonadati</taxon>
        <taxon>Verrucomicrobiota</taxon>
        <taxon>Opitutia</taxon>
        <taxon>Puniceicoccales</taxon>
        <taxon>Coraliomargaritaceae</taxon>
        <taxon>Coraliomargarita</taxon>
    </lineage>
</organism>
<evidence type="ECO:0000256" key="1">
    <source>
        <dbReference type="ARBA" id="ARBA00010364"/>
    </source>
</evidence>
<dbReference type="Pfam" id="PF02594">
    <property type="entry name" value="DUF167"/>
    <property type="match status" value="1"/>
</dbReference>